<dbReference type="Proteomes" id="UP000187209">
    <property type="component" value="Unassembled WGS sequence"/>
</dbReference>
<sequence>MQLKQTFIGGICTVILLGACTIILVSVCLIYISDNITEVKSLMPLVVLENNVDKFTADFYVIFTLQNYGDSCVSQFRSSRILSSRHCSENIYIKVDGINSQYESINCSKIPDNSCQIFYKCSTCELDLNSNLKLILAEDSSYSTGIIVNVTSDSSIPESQSSVSMSLSPTSGRIFIGSEASQFYLSVIPSYFTSTISKFSHELTGYHLSPASSPLLGSENFIEDLPVATQLSVIINFNKVSTGLFTSRYQTQNALIFMSGLFGTLSGLTGIVGIIMSKFEGLIHKRSKKIGKKMNLKKIIKNLNICQMNFKETKEEENHSNFHISFVNPTSAFTSESLRLKMPARSAQSNSKIF</sequence>
<gene>
    <name evidence="2" type="ORF">SteCoe_37923</name>
</gene>
<accession>A0A1R2AM84</accession>
<keyword evidence="3" id="KW-1185">Reference proteome</keyword>
<reference evidence="2 3" key="1">
    <citation type="submission" date="2016-11" db="EMBL/GenBank/DDBJ databases">
        <title>The macronuclear genome of Stentor coeruleus: a giant cell with tiny introns.</title>
        <authorList>
            <person name="Slabodnick M."/>
            <person name="Ruby J.G."/>
            <person name="Reiff S.B."/>
            <person name="Swart E.C."/>
            <person name="Gosai S."/>
            <person name="Prabakaran S."/>
            <person name="Witkowska E."/>
            <person name="Larue G.E."/>
            <person name="Fisher S."/>
            <person name="Freeman R.M."/>
            <person name="Gunawardena J."/>
            <person name="Chu W."/>
            <person name="Stover N.A."/>
            <person name="Gregory B.D."/>
            <person name="Nowacki M."/>
            <person name="Derisi J."/>
            <person name="Roy S.W."/>
            <person name="Marshall W.F."/>
            <person name="Sood P."/>
        </authorList>
    </citation>
    <scope>NUCLEOTIDE SEQUENCE [LARGE SCALE GENOMIC DNA]</scope>
    <source>
        <strain evidence="2">WM001</strain>
    </source>
</reference>
<protein>
    <recommendedName>
        <fullName evidence="4">Transmembrane protein</fullName>
    </recommendedName>
</protein>
<evidence type="ECO:0000256" key="1">
    <source>
        <dbReference type="SAM" id="Phobius"/>
    </source>
</evidence>
<evidence type="ECO:0008006" key="4">
    <source>
        <dbReference type="Google" id="ProtNLM"/>
    </source>
</evidence>
<dbReference type="PROSITE" id="PS51257">
    <property type="entry name" value="PROKAR_LIPOPROTEIN"/>
    <property type="match status" value="1"/>
</dbReference>
<dbReference type="AlphaFoldDB" id="A0A1R2AM84"/>
<organism evidence="2 3">
    <name type="scientific">Stentor coeruleus</name>
    <dbReference type="NCBI Taxonomy" id="5963"/>
    <lineage>
        <taxon>Eukaryota</taxon>
        <taxon>Sar</taxon>
        <taxon>Alveolata</taxon>
        <taxon>Ciliophora</taxon>
        <taxon>Postciliodesmatophora</taxon>
        <taxon>Heterotrichea</taxon>
        <taxon>Heterotrichida</taxon>
        <taxon>Stentoridae</taxon>
        <taxon>Stentor</taxon>
    </lineage>
</organism>
<keyword evidence="1" id="KW-0472">Membrane</keyword>
<feature type="transmembrane region" description="Helical" evidence="1">
    <location>
        <begin position="254"/>
        <end position="276"/>
    </location>
</feature>
<comment type="caution">
    <text evidence="2">The sequence shown here is derived from an EMBL/GenBank/DDBJ whole genome shotgun (WGS) entry which is preliminary data.</text>
</comment>
<proteinExistence type="predicted"/>
<dbReference type="EMBL" id="MPUH01002037">
    <property type="protein sequence ID" value="OMJ65604.1"/>
    <property type="molecule type" value="Genomic_DNA"/>
</dbReference>
<feature type="transmembrane region" description="Helical" evidence="1">
    <location>
        <begin position="7"/>
        <end position="32"/>
    </location>
</feature>
<evidence type="ECO:0000313" key="3">
    <source>
        <dbReference type="Proteomes" id="UP000187209"/>
    </source>
</evidence>
<evidence type="ECO:0000313" key="2">
    <source>
        <dbReference type="EMBL" id="OMJ65604.1"/>
    </source>
</evidence>
<name>A0A1R2AM84_9CILI</name>
<keyword evidence="1" id="KW-0812">Transmembrane</keyword>
<keyword evidence="1" id="KW-1133">Transmembrane helix</keyword>